<keyword evidence="7 12" id="KW-1133">Transmembrane helix</keyword>
<keyword evidence="10" id="KW-0675">Receptor</keyword>
<dbReference type="InterPro" id="IPR016186">
    <property type="entry name" value="C-type_lectin-like/link_sf"/>
</dbReference>
<dbReference type="Pfam" id="PF00059">
    <property type="entry name" value="Lectin_C"/>
    <property type="match status" value="1"/>
</dbReference>
<evidence type="ECO:0000256" key="9">
    <source>
        <dbReference type="ARBA" id="ARBA00023157"/>
    </source>
</evidence>
<keyword evidence="5" id="KW-0430">Lectin</keyword>
<comment type="subcellular location">
    <subcellularLocation>
        <location evidence="1">Cell membrane</location>
        <topology evidence="1">Single-pass type II membrane protein</topology>
    </subcellularLocation>
</comment>
<evidence type="ECO:0000256" key="10">
    <source>
        <dbReference type="ARBA" id="ARBA00023170"/>
    </source>
</evidence>
<evidence type="ECO:0000256" key="4">
    <source>
        <dbReference type="ARBA" id="ARBA00022692"/>
    </source>
</evidence>
<feature type="domain" description="C-type lectin" evidence="13">
    <location>
        <begin position="148"/>
        <end position="256"/>
    </location>
</feature>
<dbReference type="InterPro" id="IPR042916">
    <property type="entry name" value="CLEC12A/B"/>
</dbReference>
<protein>
    <submittedName>
        <fullName evidence="14">C-type lectin domain family 12 member A</fullName>
    </submittedName>
</protein>
<proteinExistence type="predicted"/>
<evidence type="ECO:0000256" key="12">
    <source>
        <dbReference type="SAM" id="Phobius"/>
    </source>
</evidence>
<dbReference type="GO" id="GO:0005886">
    <property type="term" value="C:plasma membrane"/>
    <property type="evidence" value="ECO:0007669"/>
    <property type="project" value="UniProtKB-SubCell"/>
</dbReference>
<dbReference type="InterPro" id="IPR016187">
    <property type="entry name" value="CTDL_fold"/>
</dbReference>
<accession>A0A8B7TW12</accession>
<dbReference type="InterPro" id="IPR033992">
    <property type="entry name" value="NKR-like_CTLD"/>
</dbReference>
<evidence type="ECO:0000256" key="3">
    <source>
        <dbReference type="ARBA" id="ARBA00022553"/>
    </source>
</evidence>
<dbReference type="CTD" id="160364"/>
<dbReference type="PANTHER" id="PTHR47647:SF2">
    <property type="entry name" value="C-TYPE LECTIN DOMAIN FAMILY 12 MEMBER A"/>
    <property type="match status" value="1"/>
</dbReference>
<dbReference type="GO" id="GO:0030545">
    <property type="term" value="F:signaling receptor regulator activity"/>
    <property type="evidence" value="ECO:0007669"/>
    <property type="project" value="InterPro"/>
</dbReference>
<evidence type="ECO:0000313" key="14">
    <source>
        <dbReference type="RefSeq" id="XP_020011739.1"/>
    </source>
</evidence>
<evidence type="ECO:0000256" key="1">
    <source>
        <dbReference type="ARBA" id="ARBA00004401"/>
    </source>
</evidence>
<reference evidence="14" key="1">
    <citation type="submission" date="2025-08" db="UniProtKB">
        <authorList>
            <consortium name="RefSeq"/>
        </authorList>
    </citation>
    <scope>IDENTIFICATION</scope>
    <source>
        <tissue evidence="14">Leukocyte</tissue>
    </source>
</reference>
<gene>
    <name evidence="14" type="primary">Clec12a</name>
</gene>
<dbReference type="CDD" id="cd03593">
    <property type="entry name" value="CLECT_NK_receptors_like"/>
    <property type="match status" value="1"/>
</dbReference>
<dbReference type="KEGG" id="ccan:109681396"/>
<organism evidence="14">
    <name type="scientific">Castor canadensis</name>
    <name type="common">American beaver</name>
    <dbReference type="NCBI Taxonomy" id="51338"/>
    <lineage>
        <taxon>Eukaryota</taxon>
        <taxon>Metazoa</taxon>
        <taxon>Chordata</taxon>
        <taxon>Craniata</taxon>
        <taxon>Vertebrata</taxon>
        <taxon>Euteleostomi</taxon>
        <taxon>Mammalia</taxon>
        <taxon>Eutheria</taxon>
        <taxon>Euarchontoglires</taxon>
        <taxon>Glires</taxon>
        <taxon>Rodentia</taxon>
        <taxon>Castorimorpha</taxon>
        <taxon>Castoridae</taxon>
        <taxon>Castor</taxon>
    </lineage>
</organism>
<keyword evidence="11" id="KW-0325">Glycoprotein</keyword>
<dbReference type="OrthoDB" id="10059571at2759"/>
<keyword evidence="9" id="KW-1015">Disulfide bond</keyword>
<feature type="transmembrane region" description="Helical" evidence="12">
    <location>
        <begin position="62"/>
        <end position="84"/>
    </location>
</feature>
<keyword evidence="3" id="KW-0597">Phosphoprotein</keyword>
<dbReference type="Gene3D" id="3.10.100.10">
    <property type="entry name" value="Mannose-Binding Protein A, subunit A"/>
    <property type="match status" value="1"/>
</dbReference>
<evidence type="ECO:0000256" key="6">
    <source>
        <dbReference type="ARBA" id="ARBA00022968"/>
    </source>
</evidence>
<dbReference type="PROSITE" id="PS50041">
    <property type="entry name" value="C_TYPE_LECTIN_2"/>
    <property type="match status" value="1"/>
</dbReference>
<keyword evidence="4 12" id="KW-0812">Transmembrane</keyword>
<keyword evidence="8 12" id="KW-0472">Membrane</keyword>
<dbReference type="RefSeq" id="XP_020011739.1">
    <property type="nucleotide sequence ID" value="XM_020156150.1"/>
</dbReference>
<dbReference type="AlphaFoldDB" id="A0A8B7TW12"/>
<dbReference type="InterPro" id="IPR001304">
    <property type="entry name" value="C-type_lectin-like"/>
</dbReference>
<evidence type="ECO:0000256" key="8">
    <source>
        <dbReference type="ARBA" id="ARBA00023136"/>
    </source>
</evidence>
<dbReference type="SMART" id="SM00034">
    <property type="entry name" value="CLECT"/>
    <property type="match status" value="1"/>
</dbReference>
<name>A0A8B7TW12_CASCN</name>
<keyword evidence="2" id="KW-1003">Cell membrane</keyword>
<sequence length="277" mass="32370">MDIYQLEKDRKERSSRTLVGQRLFRSLTVLRQTLLGKWRLGRLWFETNAAPPASSHTWCKTVLALILLCLLLFIGLGVLGSMYYKLQNTKEELQRNVSLQLMDNINSSEKIRSLSITLQKLATKLCHKLYNEEPEHQCKPCPKSWTWHKDSCYYKHDRYATWIDGNTLCSAENGSLLKIKNNNILEFVKSKELYNYWLGLSPRKKAIDTKRVDENIISSDWFEGNTNVLNMTYCGYIHKLYVYYDDCTLKKNILCEKKANSVKAESMLMSEVQDERV</sequence>
<dbReference type="SUPFAM" id="SSF56436">
    <property type="entry name" value="C-type lectin-like"/>
    <property type="match status" value="1"/>
</dbReference>
<keyword evidence="6" id="KW-0735">Signal-anchor</keyword>
<dbReference type="PANTHER" id="PTHR47647">
    <property type="entry name" value="C-TYPE LECTIN DOMAIN FAMILY 12 MEMBER B"/>
    <property type="match status" value="1"/>
</dbReference>
<dbReference type="GO" id="GO:0030246">
    <property type="term" value="F:carbohydrate binding"/>
    <property type="evidence" value="ECO:0007669"/>
    <property type="project" value="UniProtKB-KW"/>
</dbReference>
<evidence type="ECO:0000259" key="13">
    <source>
        <dbReference type="PROSITE" id="PS50041"/>
    </source>
</evidence>
<evidence type="ECO:0000256" key="2">
    <source>
        <dbReference type="ARBA" id="ARBA00022475"/>
    </source>
</evidence>
<evidence type="ECO:0000256" key="5">
    <source>
        <dbReference type="ARBA" id="ARBA00022734"/>
    </source>
</evidence>
<evidence type="ECO:0000256" key="7">
    <source>
        <dbReference type="ARBA" id="ARBA00022989"/>
    </source>
</evidence>
<evidence type="ECO:0000256" key="11">
    <source>
        <dbReference type="ARBA" id="ARBA00023180"/>
    </source>
</evidence>